<dbReference type="GO" id="GO:0003824">
    <property type="term" value="F:catalytic activity"/>
    <property type="evidence" value="ECO:0007669"/>
    <property type="project" value="InterPro"/>
</dbReference>
<dbReference type="Pfam" id="PF02567">
    <property type="entry name" value="PhzC-PhzF"/>
    <property type="match status" value="1"/>
</dbReference>
<proteinExistence type="predicted"/>
<dbReference type="AlphaFoldDB" id="A0A419HQW1"/>
<accession>A0A419HQW1</accession>
<gene>
    <name evidence="1" type="ORF">D5S19_27255</name>
</gene>
<dbReference type="InterPro" id="IPR003719">
    <property type="entry name" value="Phenazine_PhzF-like"/>
</dbReference>
<dbReference type="EMBL" id="QZFV01000127">
    <property type="protein sequence ID" value="RJQ78876.1"/>
    <property type="molecule type" value="Genomic_DNA"/>
</dbReference>
<evidence type="ECO:0000313" key="1">
    <source>
        <dbReference type="EMBL" id="RJQ78876.1"/>
    </source>
</evidence>
<dbReference type="RefSeq" id="WP_120026243.1">
    <property type="nucleotide sequence ID" value="NZ_QZFV01000127.1"/>
</dbReference>
<organism evidence="1 2">
    <name type="scientific">Amycolatopsis panacis</name>
    <dbReference type="NCBI Taxonomy" id="2340917"/>
    <lineage>
        <taxon>Bacteria</taxon>
        <taxon>Bacillati</taxon>
        <taxon>Actinomycetota</taxon>
        <taxon>Actinomycetes</taxon>
        <taxon>Pseudonocardiales</taxon>
        <taxon>Pseudonocardiaceae</taxon>
        <taxon>Amycolatopsis</taxon>
    </lineage>
</organism>
<dbReference type="SUPFAM" id="SSF54506">
    <property type="entry name" value="Diaminopimelate epimerase-like"/>
    <property type="match status" value="1"/>
</dbReference>
<protein>
    <submittedName>
        <fullName evidence="1">PhzF family phenazine biosynthesis protein</fullName>
    </submittedName>
</protein>
<keyword evidence="2" id="KW-1185">Reference proteome</keyword>
<name>A0A419HQW1_9PSEU</name>
<dbReference type="Gene3D" id="3.10.310.10">
    <property type="entry name" value="Diaminopimelate Epimerase, Chain A, domain 1"/>
    <property type="match status" value="2"/>
</dbReference>
<evidence type="ECO:0000313" key="2">
    <source>
        <dbReference type="Proteomes" id="UP000285112"/>
    </source>
</evidence>
<sequence>MTERLWAGRVFVRSGCGGNHTGVVLDECGAPADLAAALGFPDTAFVQEHIGRSVTVRTFSPYEELAQCLQTTLATPVALGAADGETWRVRHPAGALDVQVERAADGWLCWARDTDAAGEPMRVGDLPGWLSAADVYRVPQGRSRLYARVPDVAELPVFSSAEVLAVCRAYDCTAVVFFAETAAETVRTRVFTTSLGGREDVATGGAAAGVGVLLARARRTGRIDVIQGAEEEPAGQGHLVLSLDSERHVGGRVLPLLTGRTAPWGPD</sequence>
<reference evidence="1 2" key="1">
    <citation type="submission" date="2018-09" db="EMBL/GenBank/DDBJ databases">
        <title>YIM PH 21725 draft genome.</title>
        <authorList>
            <person name="Miao C."/>
        </authorList>
    </citation>
    <scope>NUCLEOTIDE SEQUENCE [LARGE SCALE GENOMIC DNA]</scope>
    <source>
        <strain evidence="2">YIM PH21725</strain>
    </source>
</reference>
<dbReference type="OrthoDB" id="9788221at2"/>
<dbReference type="Proteomes" id="UP000285112">
    <property type="component" value="Unassembled WGS sequence"/>
</dbReference>
<comment type="caution">
    <text evidence="1">The sequence shown here is derived from an EMBL/GenBank/DDBJ whole genome shotgun (WGS) entry which is preliminary data.</text>
</comment>